<proteinExistence type="predicted"/>
<dbReference type="InterPro" id="IPR055898">
    <property type="entry name" value="DUF7475"/>
</dbReference>
<dbReference type="RefSeq" id="WP_250593684.1">
    <property type="nucleotide sequence ID" value="NZ_JAKRVY010000001.1"/>
</dbReference>
<dbReference type="EMBL" id="JAKRVY010000001">
    <property type="protein sequence ID" value="MCL9812151.1"/>
    <property type="molecule type" value="Genomic_DNA"/>
</dbReference>
<gene>
    <name evidence="2" type="ORF">AArcSt11_00600</name>
</gene>
<feature type="transmembrane region" description="Helical" evidence="1">
    <location>
        <begin position="94"/>
        <end position="119"/>
    </location>
</feature>
<comment type="caution">
    <text evidence="2">The sequence shown here is derived from an EMBL/GenBank/DDBJ whole genome shotgun (WGS) entry which is preliminary data.</text>
</comment>
<evidence type="ECO:0000313" key="2">
    <source>
        <dbReference type="EMBL" id="MCL9812151.1"/>
    </source>
</evidence>
<keyword evidence="1" id="KW-0812">Transmembrane</keyword>
<name>A0AAE3FNC2_9EURY</name>
<reference evidence="2 3" key="1">
    <citation type="journal article" date="2022" name="Syst. Appl. Microbiol.">
        <title>Natronocalculus amylovorans gen. nov., sp. nov., and Natranaeroarchaeum aerophilus sp. nov., dominant culturable amylolytic natronoarchaea from hypersaline soda lakes in southwestern Siberia.</title>
        <authorList>
            <person name="Sorokin D.Y."/>
            <person name="Elcheninov A.G."/>
            <person name="Khizhniak T.V."/>
            <person name="Koenen M."/>
            <person name="Bale N.J."/>
            <person name="Damste J.S.S."/>
            <person name="Kublanov I.V."/>
        </authorList>
    </citation>
    <scope>NUCLEOTIDE SEQUENCE [LARGE SCALE GENOMIC DNA]</scope>
    <source>
        <strain evidence="2 3">AArc-St1-1</strain>
    </source>
</reference>
<keyword evidence="1" id="KW-1133">Transmembrane helix</keyword>
<feature type="transmembrane region" description="Helical" evidence="1">
    <location>
        <begin position="16"/>
        <end position="36"/>
    </location>
</feature>
<sequence length="123" mass="13395">MSTTDRTFALDSLTPLHWLGITMALVSALVHLVLGIGFLPHYMGVLFLLATGGFVGAIVLVLIDYRRTLVYLVGIPFTLVQIIAWYQVVQPDSLAALGTADIVDKVAQVVLIGVLIVLYQRET</sequence>
<evidence type="ECO:0000313" key="3">
    <source>
        <dbReference type="Proteomes" id="UP001202674"/>
    </source>
</evidence>
<feature type="transmembrane region" description="Helical" evidence="1">
    <location>
        <begin position="69"/>
        <end position="88"/>
    </location>
</feature>
<accession>A0AAE3FNC2</accession>
<protein>
    <submittedName>
        <fullName evidence="2">Uncharacterized protein</fullName>
    </submittedName>
</protein>
<feature type="transmembrane region" description="Helical" evidence="1">
    <location>
        <begin position="42"/>
        <end position="62"/>
    </location>
</feature>
<organism evidence="2 3">
    <name type="scientific">Natranaeroarchaeum aerophilus</name>
    <dbReference type="NCBI Taxonomy" id="2917711"/>
    <lineage>
        <taxon>Archaea</taxon>
        <taxon>Methanobacteriati</taxon>
        <taxon>Methanobacteriota</taxon>
        <taxon>Stenosarchaea group</taxon>
        <taxon>Halobacteria</taxon>
        <taxon>Halobacteriales</taxon>
        <taxon>Natronoarchaeaceae</taxon>
        <taxon>Natranaeroarchaeum</taxon>
    </lineage>
</organism>
<dbReference type="Pfam" id="PF24287">
    <property type="entry name" value="DUF7475"/>
    <property type="match status" value="1"/>
</dbReference>
<dbReference type="AlphaFoldDB" id="A0AAE3FNC2"/>
<keyword evidence="3" id="KW-1185">Reference proteome</keyword>
<keyword evidence="1" id="KW-0472">Membrane</keyword>
<evidence type="ECO:0000256" key="1">
    <source>
        <dbReference type="SAM" id="Phobius"/>
    </source>
</evidence>
<dbReference type="Proteomes" id="UP001202674">
    <property type="component" value="Unassembled WGS sequence"/>
</dbReference>